<protein>
    <submittedName>
        <fullName evidence="1">Uncharacterized protein</fullName>
    </submittedName>
</protein>
<gene>
    <name evidence="1" type="ORF">HXK09_00140</name>
</gene>
<reference evidence="1" key="1">
    <citation type="submission" date="2020-04" db="EMBL/GenBank/DDBJ databases">
        <title>Deep metagenomics examines the oral microbiome during advanced dental caries in children, revealing novel taxa and co-occurrences with host molecules.</title>
        <authorList>
            <person name="Baker J.L."/>
            <person name="Morton J.T."/>
            <person name="Dinis M."/>
            <person name="Alvarez R."/>
            <person name="Tran N.C."/>
            <person name="Knight R."/>
            <person name="Edlund A."/>
        </authorList>
    </citation>
    <scope>NUCLEOTIDE SEQUENCE</scope>
    <source>
        <strain evidence="1">JCVI_30_bin.13</strain>
    </source>
</reference>
<sequence>MNIEETLDKWGELHDKYEAAYQEYRTLEVDMWTVLYDNEEPFELVYLNGEHTGIKIKTPNDVADIITGCVIAIGGAEWFRADGYWLSCYDTKKEDHEMFVRIMRNRDHVHLIHKSY</sequence>
<dbReference type="EMBL" id="JABZGF010000001">
    <property type="protein sequence ID" value="MBF0965588.1"/>
    <property type="molecule type" value="Genomic_DNA"/>
</dbReference>
<proteinExistence type="predicted"/>
<comment type="caution">
    <text evidence="1">The sequence shown here is derived from an EMBL/GenBank/DDBJ whole genome shotgun (WGS) entry which is preliminary data.</text>
</comment>
<name>A0A929WUY1_9ACTO</name>
<dbReference type="Proteomes" id="UP000759246">
    <property type="component" value="Unassembled WGS sequence"/>
</dbReference>
<dbReference type="AlphaFoldDB" id="A0A929WUY1"/>
<evidence type="ECO:0000313" key="2">
    <source>
        <dbReference type="Proteomes" id="UP000759246"/>
    </source>
</evidence>
<accession>A0A929WUY1</accession>
<evidence type="ECO:0000313" key="1">
    <source>
        <dbReference type="EMBL" id="MBF0965588.1"/>
    </source>
</evidence>
<organism evidence="1 2">
    <name type="scientific">Actinomyces bouchesdurhonensis</name>
    <dbReference type="NCBI Taxonomy" id="1852361"/>
    <lineage>
        <taxon>Bacteria</taxon>
        <taxon>Bacillati</taxon>
        <taxon>Actinomycetota</taxon>
        <taxon>Actinomycetes</taxon>
        <taxon>Actinomycetales</taxon>
        <taxon>Actinomycetaceae</taxon>
        <taxon>Actinomyces</taxon>
    </lineage>
</organism>